<organism evidence="2 3">
    <name type="scientific">Staurois parvus</name>
    <dbReference type="NCBI Taxonomy" id="386267"/>
    <lineage>
        <taxon>Eukaryota</taxon>
        <taxon>Metazoa</taxon>
        <taxon>Chordata</taxon>
        <taxon>Craniata</taxon>
        <taxon>Vertebrata</taxon>
        <taxon>Euteleostomi</taxon>
        <taxon>Amphibia</taxon>
        <taxon>Batrachia</taxon>
        <taxon>Anura</taxon>
        <taxon>Neobatrachia</taxon>
        <taxon>Ranoidea</taxon>
        <taxon>Ranidae</taxon>
        <taxon>Staurois</taxon>
    </lineage>
</organism>
<evidence type="ECO:0000256" key="1">
    <source>
        <dbReference type="SAM" id="Phobius"/>
    </source>
</evidence>
<protein>
    <submittedName>
        <fullName evidence="2">Uncharacterized protein</fullName>
    </submittedName>
</protein>
<reference evidence="2" key="1">
    <citation type="submission" date="2023-05" db="EMBL/GenBank/DDBJ databases">
        <authorList>
            <person name="Stuckert A."/>
        </authorList>
    </citation>
    <scope>NUCLEOTIDE SEQUENCE</scope>
</reference>
<name>A0ABN9FCE3_9NEOB</name>
<keyword evidence="1" id="KW-0812">Transmembrane</keyword>
<gene>
    <name evidence="2" type="ORF">SPARVUS_LOCUS11626900</name>
</gene>
<keyword evidence="3" id="KW-1185">Reference proteome</keyword>
<feature type="transmembrane region" description="Helical" evidence="1">
    <location>
        <begin position="12"/>
        <end position="35"/>
    </location>
</feature>
<keyword evidence="1" id="KW-1133">Transmembrane helix</keyword>
<sequence length="66" mass="7490">MWVDQRVNCVLFTMVGVSMFSTVSTLCIAVLCRAMQSSVQELTEERTVLFTYSSLLTVVMLLDHRV</sequence>
<feature type="non-terminal residue" evidence="2">
    <location>
        <position position="66"/>
    </location>
</feature>
<keyword evidence="1" id="KW-0472">Membrane</keyword>
<proteinExistence type="predicted"/>
<evidence type="ECO:0000313" key="3">
    <source>
        <dbReference type="Proteomes" id="UP001162483"/>
    </source>
</evidence>
<evidence type="ECO:0000313" key="2">
    <source>
        <dbReference type="EMBL" id="CAI9593841.1"/>
    </source>
</evidence>
<dbReference type="Proteomes" id="UP001162483">
    <property type="component" value="Unassembled WGS sequence"/>
</dbReference>
<accession>A0ABN9FCE3</accession>
<comment type="caution">
    <text evidence="2">The sequence shown here is derived from an EMBL/GenBank/DDBJ whole genome shotgun (WGS) entry which is preliminary data.</text>
</comment>
<dbReference type="EMBL" id="CATNWA010016586">
    <property type="protein sequence ID" value="CAI9593841.1"/>
    <property type="molecule type" value="Genomic_DNA"/>
</dbReference>